<name>A0A5N6PZL8_9ASTR</name>
<dbReference type="GO" id="GO:0019748">
    <property type="term" value="P:secondary metabolic process"/>
    <property type="evidence" value="ECO:0007669"/>
    <property type="project" value="TreeGrafter"/>
</dbReference>
<dbReference type="Pfam" id="PF00450">
    <property type="entry name" value="Peptidase_S10"/>
    <property type="match status" value="1"/>
</dbReference>
<comment type="caution">
    <text evidence="2">The sequence shown here is derived from an EMBL/GenBank/DDBJ whole genome shotgun (WGS) entry which is preliminary data.</text>
</comment>
<dbReference type="GO" id="GO:0004185">
    <property type="term" value="F:serine-type carboxypeptidase activity"/>
    <property type="evidence" value="ECO:0007669"/>
    <property type="project" value="InterPro"/>
</dbReference>
<accession>A0A5N6PZL8</accession>
<dbReference type="InterPro" id="IPR001563">
    <property type="entry name" value="Peptidase_S10"/>
</dbReference>
<evidence type="ECO:0000313" key="2">
    <source>
        <dbReference type="EMBL" id="KAD7477712.1"/>
    </source>
</evidence>
<dbReference type="GO" id="GO:0006508">
    <property type="term" value="P:proteolysis"/>
    <property type="evidence" value="ECO:0007669"/>
    <property type="project" value="InterPro"/>
</dbReference>
<evidence type="ECO:0000313" key="3">
    <source>
        <dbReference type="Proteomes" id="UP000326396"/>
    </source>
</evidence>
<dbReference type="OrthoDB" id="443318at2759"/>
<dbReference type="InterPro" id="IPR029058">
    <property type="entry name" value="AB_hydrolase_fold"/>
</dbReference>
<dbReference type="PANTHER" id="PTHR11802:SF385">
    <property type="entry name" value="SINAPOYLGLUCOSE--SINAPOYLGLUCOSE O-SINAPOYLTRANSFERASE"/>
    <property type="match status" value="1"/>
</dbReference>
<gene>
    <name evidence="2" type="ORF">E3N88_00848</name>
</gene>
<dbReference type="GO" id="GO:0016747">
    <property type="term" value="F:acyltransferase activity, transferring groups other than amino-acyl groups"/>
    <property type="evidence" value="ECO:0007669"/>
    <property type="project" value="TreeGrafter"/>
</dbReference>
<dbReference type="EMBL" id="SZYD01000001">
    <property type="protein sequence ID" value="KAD7477712.1"/>
    <property type="molecule type" value="Genomic_DNA"/>
</dbReference>
<proteinExistence type="inferred from homology"/>
<reference evidence="2 3" key="1">
    <citation type="submission" date="2019-05" db="EMBL/GenBank/DDBJ databases">
        <title>Mikania micrantha, genome provides insights into the molecular mechanism of rapid growth.</title>
        <authorList>
            <person name="Liu B."/>
        </authorList>
    </citation>
    <scope>NUCLEOTIDE SEQUENCE [LARGE SCALE GENOMIC DNA]</scope>
    <source>
        <strain evidence="2">NLD-2019</strain>
        <tissue evidence="2">Leaf</tissue>
    </source>
</reference>
<comment type="similarity">
    <text evidence="1">Belongs to the peptidase S10 family.</text>
</comment>
<dbReference type="PANTHER" id="PTHR11802">
    <property type="entry name" value="SERINE PROTEASE FAMILY S10 SERINE CARBOXYPEPTIDASE"/>
    <property type="match status" value="1"/>
</dbReference>
<dbReference type="Gene3D" id="3.40.50.1820">
    <property type="entry name" value="alpha/beta hydrolase"/>
    <property type="match status" value="1"/>
</dbReference>
<dbReference type="Proteomes" id="UP000326396">
    <property type="component" value="Linkage Group LG1"/>
</dbReference>
<dbReference type="AlphaFoldDB" id="A0A5N6PZL8"/>
<evidence type="ECO:0000256" key="1">
    <source>
        <dbReference type="ARBA" id="ARBA00009431"/>
    </source>
</evidence>
<organism evidence="2 3">
    <name type="scientific">Mikania micrantha</name>
    <name type="common">bitter vine</name>
    <dbReference type="NCBI Taxonomy" id="192012"/>
    <lineage>
        <taxon>Eukaryota</taxon>
        <taxon>Viridiplantae</taxon>
        <taxon>Streptophyta</taxon>
        <taxon>Embryophyta</taxon>
        <taxon>Tracheophyta</taxon>
        <taxon>Spermatophyta</taxon>
        <taxon>Magnoliopsida</taxon>
        <taxon>eudicotyledons</taxon>
        <taxon>Gunneridae</taxon>
        <taxon>Pentapetalae</taxon>
        <taxon>asterids</taxon>
        <taxon>campanulids</taxon>
        <taxon>Asterales</taxon>
        <taxon>Asteraceae</taxon>
        <taxon>Asteroideae</taxon>
        <taxon>Heliantheae alliance</taxon>
        <taxon>Eupatorieae</taxon>
        <taxon>Mikania</taxon>
    </lineage>
</organism>
<protein>
    <submittedName>
        <fullName evidence="2">Uncharacterized protein</fullName>
    </submittedName>
</protein>
<sequence length="348" mass="39320">MRNPQEDPLIFHFPGGPGASSLITLIYEKGPLLINTDDLTLTLNPNAWTQMANIISVDMPTGTDFSYAETQEGWVSSDTILAANYKDFFKKFLSDNPKFLGNPLYISGVSYSAIIVPKVTLELYEGNERGDQPAVNIQVYILCSPLTNKFMDFNSRLEYAHRMALISDNIYQSAINTCNGNYVDTMRANSACKESLLGYEKVRTINTGIKTNQMNFSNMINARKFNLQCTSLINFDNILEPVSDDNTYNNVTSATNKWANMEVVQQALNVHQGMVGKFEENNYTLHYYQGMNDTIYYAYDMFSSYSYHKKLSAKSCRALIFSGDHDLTFPYVGVEQWISSLNLEVEAP</sequence>
<keyword evidence="3" id="KW-1185">Reference proteome</keyword>
<dbReference type="SUPFAM" id="SSF53474">
    <property type="entry name" value="alpha/beta-Hydrolases"/>
    <property type="match status" value="1"/>
</dbReference>
<dbReference type="PRINTS" id="PR00724">
    <property type="entry name" value="CRBOXYPTASEC"/>
</dbReference>